<evidence type="ECO:0000313" key="3">
    <source>
        <dbReference type="Proteomes" id="UP001595420"/>
    </source>
</evidence>
<proteinExistence type="inferred from homology"/>
<protein>
    <submittedName>
        <fullName evidence="2">Enoyl-CoA hydratase-related protein</fullName>
    </submittedName>
</protein>
<organism evidence="2 3">
    <name type="scientific">Falsiroseomonas tokyonensis</name>
    <dbReference type="NCBI Taxonomy" id="430521"/>
    <lineage>
        <taxon>Bacteria</taxon>
        <taxon>Pseudomonadati</taxon>
        <taxon>Pseudomonadota</taxon>
        <taxon>Alphaproteobacteria</taxon>
        <taxon>Acetobacterales</taxon>
        <taxon>Roseomonadaceae</taxon>
        <taxon>Falsiroseomonas</taxon>
    </lineage>
</organism>
<sequence length="255" mass="27119">MGLTLTRRGKVLAATLDAPARGNPLNRASIAGLHAALDEAEADPDLRILTIQGAGGVFCAGMDFSEATATSDMDEAGIRALVGSLYDLFERLGASEIVTVALVDGPATAGGLGLVAASDIAIATPRASFQLSEILFGLLPATVAPFLVRRMGAQDPFRMTLTAERMDAATALARRLVDEVTETPADSLRRLLIRMDRVARRDVAATKAYFRQLWIMNDATRGHAVETIATRIADPRSMTAIRAFLESGGAPWRTP</sequence>
<comment type="caution">
    <text evidence="2">The sequence shown here is derived from an EMBL/GenBank/DDBJ whole genome shotgun (WGS) entry which is preliminary data.</text>
</comment>
<dbReference type="InterPro" id="IPR001753">
    <property type="entry name" value="Enoyl-CoA_hydra/iso"/>
</dbReference>
<comment type="similarity">
    <text evidence="1">Belongs to the enoyl-CoA hydratase/isomerase family.</text>
</comment>
<dbReference type="PANTHER" id="PTHR42964">
    <property type="entry name" value="ENOYL-COA HYDRATASE"/>
    <property type="match status" value="1"/>
</dbReference>
<name>A0ABV7BQA9_9PROT</name>
<dbReference type="PANTHER" id="PTHR42964:SF1">
    <property type="entry name" value="POLYKETIDE BIOSYNTHESIS ENOYL-COA HYDRATASE PKSH-RELATED"/>
    <property type="match status" value="1"/>
</dbReference>
<dbReference type="CDD" id="cd06558">
    <property type="entry name" value="crotonase-like"/>
    <property type="match status" value="1"/>
</dbReference>
<dbReference type="InterPro" id="IPR051683">
    <property type="entry name" value="Enoyl-CoA_Hydratase/Isomerase"/>
</dbReference>
<dbReference type="Pfam" id="PF00378">
    <property type="entry name" value="ECH_1"/>
    <property type="match status" value="1"/>
</dbReference>
<reference evidence="3" key="1">
    <citation type="journal article" date="2019" name="Int. J. Syst. Evol. Microbiol.">
        <title>The Global Catalogue of Microorganisms (GCM) 10K type strain sequencing project: providing services to taxonomists for standard genome sequencing and annotation.</title>
        <authorList>
            <consortium name="The Broad Institute Genomics Platform"/>
            <consortium name="The Broad Institute Genome Sequencing Center for Infectious Disease"/>
            <person name="Wu L."/>
            <person name="Ma J."/>
        </authorList>
    </citation>
    <scope>NUCLEOTIDE SEQUENCE [LARGE SCALE GENOMIC DNA]</scope>
    <source>
        <strain evidence="3">CGMCC 1.16855</strain>
    </source>
</reference>
<dbReference type="Proteomes" id="UP001595420">
    <property type="component" value="Unassembled WGS sequence"/>
</dbReference>
<accession>A0ABV7BQA9</accession>
<dbReference type="EMBL" id="JBHRSB010000001">
    <property type="protein sequence ID" value="MFC2998813.1"/>
    <property type="molecule type" value="Genomic_DNA"/>
</dbReference>
<dbReference type="RefSeq" id="WP_216834414.1">
    <property type="nucleotide sequence ID" value="NZ_JAFNJS010000001.1"/>
</dbReference>
<keyword evidence="3" id="KW-1185">Reference proteome</keyword>
<evidence type="ECO:0000313" key="2">
    <source>
        <dbReference type="EMBL" id="MFC2998813.1"/>
    </source>
</evidence>
<evidence type="ECO:0000256" key="1">
    <source>
        <dbReference type="ARBA" id="ARBA00005254"/>
    </source>
</evidence>
<gene>
    <name evidence="2" type="ORF">ACFOD3_02850</name>
</gene>